<dbReference type="AlphaFoldDB" id="A0A7C4BEJ3"/>
<dbReference type="EMBL" id="DTFF01000074">
    <property type="protein sequence ID" value="HGI88417.1"/>
    <property type="molecule type" value="Genomic_DNA"/>
</dbReference>
<dbReference type="SUPFAM" id="SSF53927">
    <property type="entry name" value="Cytidine deaminase-like"/>
    <property type="match status" value="1"/>
</dbReference>
<evidence type="ECO:0000256" key="1">
    <source>
        <dbReference type="ARBA" id="ARBA00022490"/>
    </source>
</evidence>
<gene>
    <name evidence="3" type="ORF">ENV14_08555</name>
</gene>
<dbReference type="InterPro" id="IPR003786">
    <property type="entry name" value="FdhD"/>
</dbReference>
<evidence type="ECO:0000256" key="2">
    <source>
        <dbReference type="ARBA" id="ARBA00023150"/>
    </source>
</evidence>
<dbReference type="Gene3D" id="3.40.140.10">
    <property type="entry name" value="Cytidine Deaminase, domain 2"/>
    <property type="match status" value="1"/>
</dbReference>
<proteinExistence type="predicted"/>
<accession>A0A7C4BEJ3</accession>
<keyword evidence="2" id="KW-0501">Molybdenum cofactor biosynthesis</keyword>
<dbReference type="Pfam" id="PF02634">
    <property type="entry name" value="FdhD-NarQ"/>
    <property type="match status" value="1"/>
</dbReference>
<sequence>MISESEVYLVRGGTLEKSVDSVAEEVEARVYIDGVEVLRISTAPSMLRELGVGCALVKGFDISEAQVIVESSNVLLFYAAPGASRECKYGDDVAVSAEKVFEMFSVAERRAELFKQTGCFHFAALFTVDGGLLDLVEDVSRLGALLKLIGRAYSEGVDFRRTVLVMSSRAAQEMIKTATSVCIPIVAFRGAPTGKAVEVARRCNTTLIAHIRGDRYSIYSGFHRVLPRVKA</sequence>
<name>A0A7C4BEJ3_9CREN</name>
<dbReference type="PANTHER" id="PTHR30592">
    <property type="entry name" value="FORMATE DEHYDROGENASE"/>
    <property type="match status" value="1"/>
</dbReference>
<evidence type="ECO:0000313" key="3">
    <source>
        <dbReference type="EMBL" id="HGI88417.1"/>
    </source>
</evidence>
<protein>
    <recommendedName>
        <fullName evidence="4">Formate dehydrogenase accessory sulfurtransferase FdhD</fullName>
    </recommendedName>
</protein>
<dbReference type="GO" id="GO:0006777">
    <property type="term" value="P:Mo-molybdopterin cofactor biosynthetic process"/>
    <property type="evidence" value="ECO:0007669"/>
    <property type="project" value="UniProtKB-KW"/>
</dbReference>
<organism evidence="3">
    <name type="scientific">Ignisphaera aggregans</name>
    <dbReference type="NCBI Taxonomy" id="334771"/>
    <lineage>
        <taxon>Archaea</taxon>
        <taxon>Thermoproteota</taxon>
        <taxon>Thermoprotei</taxon>
        <taxon>Desulfurococcales</taxon>
        <taxon>Desulfurococcaceae</taxon>
        <taxon>Ignisphaera</taxon>
    </lineage>
</organism>
<reference evidence="3" key="1">
    <citation type="journal article" date="2020" name="mSystems">
        <title>Genome- and Community-Level Interaction Insights into Carbon Utilization and Element Cycling Functions of Hydrothermarchaeota in Hydrothermal Sediment.</title>
        <authorList>
            <person name="Zhou Z."/>
            <person name="Liu Y."/>
            <person name="Xu W."/>
            <person name="Pan J."/>
            <person name="Luo Z.H."/>
            <person name="Li M."/>
        </authorList>
    </citation>
    <scope>NUCLEOTIDE SEQUENCE [LARGE SCALE GENOMIC DNA]</scope>
    <source>
        <strain evidence="3">SpSt-732</strain>
    </source>
</reference>
<dbReference type="PANTHER" id="PTHR30592:SF1">
    <property type="entry name" value="SULFUR CARRIER PROTEIN FDHD"/>
    <property type="match status" value="1"/>
</dbReference>
<keyword evidence="1" id="KW-0963">Cytoplasm</keyword>
<dbReference type="InterPro" id="IPR016193">
    <property type="entry name" value="Cytidine_deaminase-like"/>
</dbReference>
<dbReference type="GO" id="GO:0016783">
    <property type="term" value="F:sulfurtransferase activity"/>
    <property type="evidence" value="ECO:0007669"/>
    <property type="project" value="InterPro"/>
</dbReference>
<comment type="caution">
    <text evidence="3">The sequence shown here is derived from an EMBL/GenBank/DDBJ whole genome shotgun (WGS) entry which is preliminary data.</text>
</comment>
<evidence type="ECO:0008006" key="4">
    <source>
        <dbReference type="Google" id="ProtNLM"/>
    </source>
</evidence>